<evidence type="ECO:0000259" key="7">
    <source>
        <dbReference type="Pfam" id="PF00133"/>
    </source>
</evidence>
<sequence length="542" mass="61670">CPKCSAEAPRAVEVGDCWLDAGIVPFSTLGYFDRRSQWARAYPAEWISEMREQVRLWFYSMLFMSVTLQGGAPYEKVLSYESVVSEEGTRFSKTGFMIEFDDAVNKVGADPMRYLFCARPVSVNVRFSYKLAEMAGRKIADLWNIYTFLVNYAIIDRPDLSRPLPTQTLQVTDRWLLARTVAMVEDVKLGYEAYDTPVVIRDVEAYLDDVSNWYVRVNRRRFWRSGHEADKRACYGSLLEALRATTLALAPIIPFVTEKIWQNAVRGLDPRAAESVHHADWPVPPPEWRNETLLRQTEAVRSVIRMGLKIRAQASTRVRLPLHSACLVLPGEKQKAVEEQSALIQSELNVKQVRFVSDASAFFRMAVKVDWKLANAHFRRDAGRLREAIEALDESQRNSLTPQINAGGDVRVPGFDQPVPANLFRLERAPDSRWGVAEDGDLLVALDLEVTDELKREGIVRDLVRQLQLMRKEAGLSVSQRIELGLATESRLMQEAICAHRAYVMDELLSVRLEMNPLEGEMAHRDLTVEGETVHATLRWPS</sequence>
<evidence type="ECO:0000259" key="8">
    <source>
        <dbReference type="Pfam" id="PF08264"/>
    </source>
</evidence>
<dbReference type="Gene3D" id="1.10.730.10">
    <property type="entry name" value="Isoleucyl-tRNA Synthetase, Domain 1"/>
    <property type="match status" value="1"/>
</dbReference>
<name>A0A7V8SYI1_9BACT</name>
<organism evidence="9 10">
    <name type="scientific">Candidatus Acidiferrum panamense</name>
    <dbReference type="NCBI Taxonomy" id="2741543"/>
    <lineage>
        <taxon>Bacteria</taxon>
        <taxon>Pseudomonadati</taxon>
        <taxon>Acidobacteriota</taxon>
        <taxon>Terriglobia</taxon>
        <taxon>Candidatus Acidiferrales</taxon>
        <taxon>Candidatus Acidiferrum</taxon>
    </lineage>
</organism>
<evidence type="ECO:0000256" key="3">
    <source>
        <dbReference type="ARBA" id="ARBA00022840"/>
    </source>
</evidence>
<evidence type="ECO:0000256" key="1">
    <source>
        <dbReference type="ARBA" id="ARBA00022598"/>
    </source>
</evidence>
<dbReference type="InterPro" id="IPR009080">
    <property type="entry name" value="tRNAsynth_Ia_anticodon-bd"/>
</dbReference>
<dbReference type="Gene3D" id="3.40.50.620">
    <property type="entry name" value="HUPs"/>
    <property type="match status" value="1"/>
</dbReference>
<feature type="domain" description="Aminoacyl-tRNA synthetase class Ia" evidence="7">
    <location>
        <begin position="10"/>
        <end position="127"/>
    </location>
</feature>
<comment type="catalytic activity">
    <reaction evidence="6">
        <text>tRNA(Ile) + L-isoleucine + ATP = L-isoleucyl-tRNA(Ile) + AMP + diphosphate</text>
        <dbReference type="Rhea" id="RHEA:11060"/>
        <dbReference type="Rhea" id="RHEA-COMP:9666"/>
        <dbReference type="Rhea" id="RHEA-COMP:9695"/>
        <dbReference type="ChEBI" id="CHEBI:30616"/>
        <dbReference type="ChEBI" id="CHEBI:33019"/>
        <dbReference type="ChEBI" id="CHEBI:58045"/>
        <dbReference type="ChEBI" id="CHEBI:78442"/>
        <dbReference type="ChEBI" id="CHEBI:78528"/>
        <dbReference type="ChEBI" id="CHEBI:456215"/>
        <dbReference type="EC" id="6.1.1.5"/>
    </reaction>
</comment>
<dbReference type="GO" id="GO:0006428">
    <property type="term" value="P:isoleucyl-tRNA aminoacylation"/>
    <property type="evidence" value="ECO:0007669"/>
    <property type="project" value="TreeGrafter"/>
</dbReference>
<dbReference type="CDD" id="cd07961">
    <property type="entry name" value="Anticodon_Ia_Ile_ABEc"/>
    <property type="match status" value="1"/>
</dbReference>
<dbReference type="Pfam" id="PF08264">
    <property type="entry name" value="Anticodon_1"/>
    <property type="match status" value="1"/>
</dbReference>
<dbReference type="InterPro" id="IPR013155">
    <property type="entry name" value="M/V/L/I-tRNA-synth_anticd-bd"/>
</dbReference>
<evidence type="ECO:0000256" key="2">
    <source>
        <dbReference type="ARBA" id="ARBA00022741"/>
    </source>
</evidence>
<dbReference type="SUPFAM" id="SSF47323">
    <property type="entry name" value="Anticodon-binding domain of a subclass of class I aminoacyl-tRNA synthetases"/>
    <property type="match status" value="1"/>
</dbReference>
<dbReference type="PANTHER" id="PTHR42780:SF1">
    <property type="entry name" value="ISOLEUCINE--TRNA LIGASE, CYTOPLASMIC"/>
    <property type="match status" value="1"/>
</dbReference>
<feature type="domain" description="Methionyl/Valyl/Leucyl/Isoleucyl-tRNA synthetase anticodon-binding" evidence="8">
    <location>
        <begin position="173"/>
        <end position="321"/>
    </location>
</feature>
<evidence type="ECO:0000313" key="9">
    <source>
        <dbReference type="EMBL" id="MBA0086986.1"/>
    </source>
</evidence>
<dbReference type="EMBL" id="JACDQQ010001771">
    <property type="protein sequence ID" value="MBA0086986.1"/>
    <property type="molecule type" value="Genomic_DNA"/>
</dbReference>
<keyword evidence="2" id="KW-0547">Nucleotide-binding</keyword>
<dbReference type="Pfam" id="PF00133">
    <property type="entry name" value="tRNA-synt_1"/>
    <property type="match status" value="1"/>
</dbReference>
<dbReference type="Pfam" id="PF19302">
    <property type="entry name" value="DUF5915"/>
    <property type="match status" value="1"/>
</dbReference>
<keyword evidence="4" id="KW-0648">Protein biosynthesis</keyword>
<evidence type="ECO:0000256" key="5">
    <source>
        <dbReference type="ARBA" id="ARBA00023146"/>
    </source>
</evidence>
<dbReference type="AlphaFoldDB" id="A0A7V8SYI1"/>
<keyword evidence="10" id="KW-1185">Reference proteome</keyword>
<dbReference type="GO" id="GO:0005524">
    <property type="term" value="F:ATP binding"/>
    <property type="evidence" value="ECO:0007669"/>
    <property type="project" value="UniProtKB-KW"/>
</dbReference>
<dbReference type="Proteomes" id="UP000567293">
    <property type="component" value="Unassembled WGS sequence"/>
</dbReference>
<reference evidence="9" key="1">
    <citation type="submission" date="2020-06" db="EMBL/GenBank/DDBJ databases">
        <title>Legume-microbial interactions unlock mineral nutrients during tropical forest succession.</title>
        <authorList>
            <person name="Epihov D.Z."/>
        </authorList>
    </citation>
    <scope>NUCLEOTIDE SEQUENCE [LARGE SCALE GENOMIC DNA]</scope>
    <source>
        <strain evidence="9">Pan2503</strain>
    </source>
</reference>
<dbReference type="SUPFAM" id="SSF52374">
    <property type="entry name" value="Nucleotidylyl transferase"/>
    <property type="match status" value="1"/>
</dbReference>
<gene>
    <name evidence="9" type="ORF">HRJ53_18545</name>
</gene>
<dbReference type="InterPro" id="IPR023586">
    <property type="entry name" value="Ile-tRNA-ligase_type2"/>
</dbReference>
<keyword evidence="5" id="KW-0030">Aminoacyl-tRNA synthetase</keyword>
<dbReference type="InterPro" id="IPR002300">
    <property type="entry name" value="aa-tRNA-synth_Ia"/>
</dbReference>
<proteinExistence type="predicted"/>
<evidence type="ECO:0000256" key="6">
    <source>
        <dbReference type="ARBA" id="ARBA00048359"/>
    </source>
</evidence>
<evidence type="ECO:0000313" key="10">
    <source>
        <dbReference type="Proteomes" id="UP000567293"/>
    </source>
</evidence>
<dbReference type="InterPro" id="IPR014729">
    <property type="entry name" value="Rossmann-like_a/b/a_fold"/>
</dbReference>
<dbReference type="GO" id="GO:0004822">
    <property type="term" value="F:isoleucine-tRNA ligase activity"/>
    <property type="evidence" value="ECO:0007669"/>
    <property type="project" value="UniProtKB-EC"/>
</dbReference>
<comment type="caution">
    <text evidence="9">The sequence shown here is derived from an EMBL/GenBank/DDBJ whole genome shotgun (WGS) entry which is preliminary data.</text>
</comment>
<keyword evidence="1 9" id="KW-0436">Ligase</keyword>
<feature type="non-terminal residue" evidence="9">
    <location>
        <position position="1"/>
    </location>
</feature>
<accession>A0A7V8SYI1</accession>
<dbReference type="GO" id="GO:0000049">
    <property type="term" value="F:tRNA binding"/>
    <property type="evidence" value="ECO:0007669"/>
    <property type="project" value="InterPro"/>
</dbReference>
<keyword evidence="3" id="KW-0067">ATP-binding</keyword>
<dbReference type="InterPro" id="IPR033709">
    <property type="entry name" value="Anticodon_Ile_ABEc"/>
</dbReference>
<evidence type="ECO:0000256" key="4">
    <source>
        <dbReference type="ARBA" id="ARBA00022917"/>
    </source>
</evidence>
<protein>
    <submittedName>
        <fullName evidence="9">Class I tRNA ligase family protein</fullName>
    </submittedName>
</protein>
<dbReference type="PANTHER" id="PTHR42780">
    <property type="entry name" value="SOLEUCYL-TRNA SYNTHETASE"/>
    <property type="match status" value="1"/>
</dbReference>